<evidence type="ECO:0000259" key="8">
    <source>
        <dbReference type="PROSITE" id="PS50975"/>
    </source>
</evidence>
<dbReference type="SUPFAM" id="SSF51246">
    <property type="entry name" value="Rudiment single hybrid motif"/>
    <property type="match status" value="1"/>
</dbReference>
<dbReference type="PROSITE" id="PS50968">
    <property type="entry name" value="BIOTINYL_LIPOYL"/>
    <property type="match status" value="1"/>
</dbReference>
<dbReference type="SUPFAM" id="SSF51230">
    <property type="entry name" value="Single hybrid motif"/>
    <property type="match status" value="1"/>
</dbReference>
<dbReference type="InterPro" id="IPR011761">
    <property type="entry name" value="ATP-grasp"/>
</dbReference>
<proteinExistence type="predicted"/>
<feature type="domain" description="ATP-grasp" evidence="8">
    <location>
        <begin position="123"/>
        <end position="320"/>
    </location>
</feature>
<dbReference type="PANTHER" id="PTHR18866">
    <property type="entry name" value="CARBOXYLASE:PYRUVATE/ACETYL-COA/PROPIONYL-COA CARBOXYLASE"/>
    <property type="match status" value="1"/>
</dbReference>
<comment type="cofactor">
    <cofactor evidence="1">
        <name>biotin</name>
        <dbReference type="ChEBI" id="CHEBI:57586"/>
    </cofactor>
</comment>
<evidence type="ECO:0000259" key="9">
    <source>
        <dbReference type="PROSITE" id="PS50979"/>
    </source>
</evidence>
<dbReference type="InterPro" id="IPR011054">
    <property type="entry name" value="Rudment_hybrid_motif"/>
</dbReference>
<dbReference type="InterPro" id="IPR011764">
    <property type="entry name" value="Biotin_carboxylation_dom"/>
</dbReference>
<keyword evidence="11" id="KW-1185">Reference proteome</keyword>
<evidence type="ECO:0000256" key="6">
    <source>
        <dbReference type="PROSITE-ProRule" id="PRU00409"/>
    </source>
</evidence>
<evidence type="ECO:0000313" key="11">
    <source>
        <dbReference type="Proteomes" id="UP001500928"/>
    </source>
</evidence>
<reference evidence="11" key="1">
    <citation type="journal article" date="2019" name="Int. J. Syst. Evol. Microbiol.">
        <title>The Global Catalogue of Microorganisms (GCM) 10K type strain sequencing project: providing services to taxonomists for standard genome sequencing and annotation.</title>
        <authorList>
            <consortium name="The Broad Institute Genomics Platform"/>
            <consortium name="The Broad Institute Genome Sequencing Center for Infectious Disease"/>
            <person name="Wu L."/>
            <person name="Ma J."/>
        </authorList>
    </citation>
    <scope>NUCLEOTIDE SEQUENCE [LARGE SCALE GENOMIC DNA]</scope>
    <source>
        <strain evidence="11">JCM 17979</strain>
    </source>
</reference>
<keyword evidence="5" id="KW-0092">Biotin</keyword>
<dbReference type="PROSITE" id="PS50975">
    <property type="entry name" value="ATP_GRASP"/>
    <property type="match status" value="1"/>
</dbReference>
<evidence type="ECO:0000259" key="7">
    <source>
        <dbReference type="PROSITE" id="PS50968"/>
    </source>
</evidence>
<keyword evidence="2" id="KW-0436">Ligase</keyword>
<dbReference type="PROSITE" id="PS50979">
    <property type="entry name" value="BC"/>
    <property type="match status" value="1"/>
</dbReference>
<gene>
    <name evidence="10" type="ORF">GCM10023200_52440</name>
</gene>
<keyword evidence="3 6" id="KW-0547">Nucleotide-binding</keyword>
<dbReference type="Pfam" id="PF00289">
    <property type="entry name" value="Biotin_carb_N"/>
    <property type="match status" value="1"/>
</dbReference>
<dbReference type="InterPro" id="IPR011053">
    <property type="entry name" value="Single_hybrid_motif"/>
</dbReference>
<dbReference type="RefSeq" id="WP_345422976.1">
    <property type="nucleotide sequence ID" value="NZ_BAABHO010000060.1"/>
</dbReference>
<dbReference type="InterPro" id="IPR001882">
    <property type="entry name" value="Biotin_BS"/>
</dbReference>
<dbReference type="PANTHER" id="PTHR18866:SF126">
    <property type="entry name" value="BIOTIN CARBOXYLASE"/>
    <property type="match status" value="1"/>
</dbReference>
<accession>A0ABP9CC53</accession>
<organism evidence="10 11">
    <name type="scientific">Actinomycetospora chlora</name>
    <dbReference type="NCBI Taxonomy" id="663608"/>
    <lineage>
        <taxon>Bacteria</taxon>
        <taxon>Bacillati</taxon>
        <taxon>Actinomycetota</taxon>
        <taxon>Actinomycetes</taxon>
        <taxon>Pseudonocardiales</taxon>
        <taxon>Pseudonocardiaceae</taxon>
        <taxon>Actinomycetospora</taxon>
    </lineage>
</organism>
<protein>
    <submittedName>
        <fullName evidence="10">Acetyl/propionyl/methylcrotonyl-CoA carboxylase subunit alpha</fullName>
    </submittedName>
</protein>
<evidence type="ECO:0000256" key="3">
    <source>
        <dbReference type="ARBA" id="ARBA00022741"/>
    </source>
</evidence>
<sequence length="584" mass="60243">MTGALGTVFVANRGEIAVRVVRACRDLGLRSVTCYADPDAGSPHTVLADASVRLPGDTAAETYLAADALVRTALAAGADAVHPGYGFLAEDAGFAERVRAAGLVWVGPSPDAMRALGDKVSARAVARAVGAPMAAGTDRPVTGPGEVEAFADEHGLPVAVKAARGGGGRGLRVAWTRAEIPDLYASAVREAEQAFGAGECFVERYLPRARHVEVQVLADDAGGVLVLGTRDCSVQRRHQKLVEEAPAPGLPDALRTVLHDSAVAICRHAGYTGAGTVEFLVGADGTASFLEVNTRVQVEHPVSEEVTGIDVVVEQLRIAGGARLPVTGVHPVAGHAVELRINAEDPSRGFVPSPGTVARLRLPGGPGVRVECGVAEGSSVGLGFDSLIAKVVVWGRDRDQALARARRAVAETEVEGVRTVLPVHRDLLRDDAFTGPELRVHTRWLEEEYVPAPDGPDVGRRATAGVVRVGRRRLAVPLPGMPSITGPAADAAREALTGAGDGAGGAGIPHDLLVSPIQGSVVRVLVEDGRHVGVGEVVAVVEAMKMENPVRAGVAGVVADLAVAVGDSVAQDAPICRLVADPAA</sequence>
<evidence type="ECO:0000313" key="10">
    <source>
        <dbReference type="EMBL" id="GAA4808199.1"/>
    </source>
</evidence>
<dbReference type="InterPro" id="IPR005482">
    <property type="entry name" value="Biotin_COase_C"/>
</dbReference>
<keyword evidence="4 6" id="KW-0067">ATP-binding</keyword>
<evidence type="ECO:0000256" key="1">
    <source>
        <dbReference type="ARBA" id="ARBA00001953"/>
    </source>
</evidence>
<dbReference type="CDD" id="cd06850">
    <property type="entry name" value="biotinyl_domain"/>
    <property type="match status" value="1"/>
</dbReference>
<dbReference type="SUPFAM" id="SSF56059">
    <property type="entry name" value="Glutathione synthetase ATP-binding domain-like"/>
    <property type="match status" value="1"/>
</dbReference>
<name>A0ABP9CC53_9PSEU</name>
<evidence type="ECO:0000256" key="5">
    <source>
        <dbReference type="ARBA" id="ARBA00023267"/>
    </source>
</evidence>
<comment type="caution">
    <text evidence="10">The sequence shown here is derived from an EMBL/GenBank/DDBJ whole genome shotgun (WGS) entry which is preliminary data.</text>
</comment>
<dbReference type="EMBL" id="BAABHO010000060">
    <property type="protein sequence ID" value="GAA4808199.1"/>
    <property type="molecule type" value="Genomic_DNA"/>
</dbReference>
<dbReference type="Gene3D" id="3.30.470.20">
    <property type="entry name" value="ATP-grasp fold, B domain"/>
    <property type="match status" value="1"/>
</dbReference>
<evidence type="ECO:0000256" key="2">
    <source>
        <dbReference type="ARBA" id="ARBA00022598"/>
    </source>
</evidence>
<dbReference type="InterPro" id="IPR050856">
    <property type="entry name" value="Biotin_carboxylase_complex"/>
</dbReference>
<dbReference type="InterPro" id="IPR005481">
    <property type="entry name" value="BC-like_N"/>
</dbReference>
<dbReference type="SMART" id="SM00878">
    <property type="entry name" value="Biotin_carb_C"/>
    <property type="match status" value="1"/>
</dbReference>
<dbReference type="PROSITE" id="PS00188">
    <property type="entry name" value="BIOTIN"/>
    <property type="match status" value="1"/>
</dbReference>
<dbReference type="InterPro" id="IPR000089">
    <property type="entry name" value="Biotin_lipoyl"/>
</dbReference>
<dbReference type="InterPro" id="IPR005479">
    <property type="entry name" value="CPAse_ATP-bd"/>
</dbReference>
<dbReference type="Pfam" id="PF02785">
    <property type="entry name" value="Biotin_carb_C"/>
    <property type="match status" value="1"/>
</dbReference>
<dbReference type="Proteomes" id="UP001500928">
    <property type="component" value="Unassembled WGS sequence"/>
</dbReference>
<dbReference type="SUPFAM" id="SSF52440">
    <property type="entry name" value="PreATP-grasp domain"/>
    <property type="match status" value="1"/>
</dbReference>
<evidence type="ECO:0000256" key="4">
    <source>
        <dbReference type="ARBA" id="ARBA00022840"/>
    </source>
</evidence>
<dbReference type="Pfam" id="PF00364">
    <property type="entry name" value="Biotin_lipoyl"/>
    <property type="match status" value="1"/>
</dbReference>
<feature type="domain" description="Biotin carboxylation" evidence="9">
    <location>
        <begin position="4"/>
        <end position="448"/>
    </location>
</feature>
<dbReference type="InterPro" id="IPR016185">
    <property type="entry name" value="PreATP-grasp_dom_sf"/>
</dbReference>
<dbReference type="PROSITE" id="PS00867">
    <property type="entry name" value="CPSASE_2"/>
    <property type="match status" value="1"/>
</dbReference>
<feature type="domain" description="Lipoyl-binding" evidence="7">
    <location>
        <begin position="503"/>
        <end position="579"/>
    </location>
</feature>
<dbReference type="Gene3D" id="2.40.50.100">
    <property type="match status" value="1"/>
</dbReference>
<dbReference type="Pfam" id="PF02786">
    <property type="entry name" value="CPSase_L_D2"/>
    <property type="match status" value="1"/>
</dbReference>